<dbReference type="PANTHER" id="PTHR22946">
    <property type="entry name" value="DIENELACTONE HYDROLASE DOMAIN-CONTAINING PROTEIN-RELATED"/>
    <property type="match status" value="1"/>
</dbReference>
<evidence type="ECO:0000313" key="5">
    <source>
        <dbReference type="Proteomes" id="UP000447355"/>
    </source>
</evidence>
<dbReference type="InterPro" id="IPR050261">
    <property type="entry name" value="FrsA_esterase"/>
</dbReference>
<dbReference type="SUPFAM" id="SSF53474">
    <property type="entry name" value="alpha/beta-Hydrolases"/>
    <property type="match status" value="1"/>
</dbReference>
<proteinExistence type="predicted"/>
<evidence type="ECO:0000256" key="2">
    <source>
        <dbReference type="SAM" id="SignalP"/>
    </source>
</evidence>
<evidence type="ECO:0000256" key="1">
    <source>
        <dbReference type="ARBA" id="ARBA00022801"/>
    </source>
</evidence>
<organism evidence="4 5">
    <name type="scientific">Duganella vulcania</name>
    <dbReference type="NCBI Taxonomy" id="2692166"/>
    <lineage>
        <taxon>Bacteria</taxon>
        <taxon>Pseudomonadati</taxon>
        <taxon>Pseudomonadota</taxon>
        <taxon>Betaproteobacteria</taxon>
        <taxon>Burkholderiales</taxon>
        <taxon>Oxalobacteraceae</taxon>
        <taxon>Telluria group</taxon>
        <taxon>Duganella</taxon>
    </lineage>
</organism>
<dbReference type="AlphaFoldDB" id="A0A845GUX0"/>
<keyword evidence="2" id="KW-0732">Signal</keyword>
<dbReference type="RefSeq" id="WP_161086094.1">
    <property type="nucleotide sequence ID" value="NZ_WWCX01000063.1"/>
</dbReference>
<feature type="signal peptide" evidence="2">
    <location>
        <begin position="1"/>
        <end position="20"/>
    </location>
</feature>
<sequence length="271" mass="28775">MRYRLLLPALVWMLAAGAQAAEPEIVHFPGNSGTLGGELYRPSGEGPFPVLLYNHGSAAGMLNSQAARIIGPLFAARGWVFFMPYRRGQGYSSDAGPYIGDEIRAATARGGMQEGSRTMTRLLSTDHLDDQLAALAWIQSQPYSQGKPVAVAGNSFGGVEAVLGAAKAPYCAAVVASGGAESWSQSPELQEVMKSAARNAASPMMFFQAANDFNLEPSQVLSAERSQAGKTSMVKTYGAFGKNAAEGHSFAYRGAGIWFADVFSFIEQNCK</sequence>
<feature type="domain" description="Dienelactone hydrolase" evidence="3">
    <location>
        <begin position="67"/>
        <end position="252"/>
    </location>
</feature>
<dbReference type="PANTHER" id="PTHR22946:SF9">
    <property type="entry name" value="POLYKETIDE TRANSFERASE AF380"/>
    <property type="match status" value="1"/>
</dbReference>
<gene>
    <name evidence="4" type="ORF">GTP90_25100</name>
</gene>
<feature type="chain" id="PRO_5032370311" evidence="2">
    <location>
        <begin position="21"/>
        <end position="271"/>
    </location>
</feature>
<dbReference type="EMBL" id="WWCX01000063">
    <property type="protein sequence ID" value="MYM97132.1"/>
    <property type="molecule type" value="Genomic_DNA"/>
</dbReference>
<dbReference type="GO" id="GO:0052689">
    <property type="term" value="F:carboxylic ester hydrolase activity"/>
    <property type="evidence" value="ECO:0007669"/>
    <property type="project" value="UniProtKB-ARBA"/>
</dbReference>
<dbReference type="InterPro" id="IPR002925">
    <property type="entry name" value="Dienelactn_hydro"/>
</dbReference>
<dbReference type="Proteomes" id="UP000447355">
    <property type="component" value="Unassembled WGS sequence"/>
</dbReference>
<accession>A0A845GUX0</accession>
<comment type="caution">
    <text evidence="4">The sequence shown here is derived from an EMBL/GenBank/DDBJ whole genome shotgun (WGS) entry which is preliminary data.</text>
</comment>
<protein>
    <submittedName>
        <fullName evidence="4">Alpha/beta fold hydrolase</fullName>
    </submittedName>
</protein>
<dbReference type="Gene3D" id="3.40.50.1820">
    <property type="entry name" value="alpha/beta hydrolase"/>
    <property type="match status" value="1"/>
</dbReference>
<reference evidence="4" key="1">
    <citation type="submission" date="2019-12" db="EMBL/GenBank/DDBJ databases">
        <title>Novel species isolated from a subtropical stream in China.</title>
        <authorList>
            <person name="Lu H."/>
        </authorList>
    </citation>
    <scope>NUCLEOTIDE SEQUENCE [LARGE SCALE GENOMIC DNA]</scope>
    <source>
        <strain evidence="4">FT81W</strain>
    </source>
</reference>
<name>A0A845GUX0_9BURK</name>
<keyword evidence="1 4" id="KW-0378">Hydrolase</keyword>
<dbReference type="Pfam" id="PF01738">
    <property type="entry name" value="DLH"/>
    <property type="match status" value="1"/>
</dbReference>
<evidence type="ECO:0000313" key="4">
    <source>
        <dbReference type="EMBL" id="MYM97132.1"/>
    </source>
</evidence>
<dbReference type="InterPro" id="IPR029058">
    <property type="entry name" value="AB_hydrolase_fold"/>
</dbReference>
<evidence type="ECO:0000259" key="3">
    <source>
        <dbReference type="Pfam" id="PF01738"/>
    </source>
</evidence>